<organism evidence="3 4">
    <name type="scientific">Acetoanaerobium noterae</name>
    <dbReference type="NCBI Taxonomy" id="745369"/>
    <lineage>
        <taxon>Bacteria</taxon>
        <taxon>Bacillati</taxon>
        <taxon>Bacillota</taxon>
        <taxon>Clostridia</taxon>
        <taxon>Peptostreptococcales</taxon>
        <taxon>Filifactoraceae</taxon>
        <taxon>Acetoanaerobium</taxon>
    </lineage>
</organism>
<dbReference type="Gene3D" id="3.30.70.1880">
    <property type="entry name" value="Protein of unknown function DUF881"/>
    <property type="match status" value="1"/>
</dbReference>
<evidence type="ECO:0000256" key="2">
    <source>
        <dbReference type="SAM" id="Coils"/>
    </source>
</evidence>
<dbReference type="OrthoDB" id="9776196at2"/>
<name>A0A1T5A227_9FIRM</name>
<protein>
    <submittedName>
        <fullName evidence="3">Uncharacterized conserved protein YlxW, UPF0749 family</fullName>
    </submittedName>
</protein>
<proteinExistence type="inferred from homology"/>
<evidence type="ECO:0000313" key="4">
    <source>
        <dbReference type="Proteomes" id="UP000243406"/>
    </source>
</evidence>
<dbReference type="InterPro" id="IPR010273">
    <property type="entry name" value="DUF881"/>
</dbReference>
<evidence type="ECO:0000256" key="1">
    <source>
        <dbReference type="ARBA" id="ARBA00009108"/>
    </source>
</evidence>
<dbReference type="RefSeq" id="WP_079588625.1">
    <property type="nucleotide sequence ID" value="NZ_CP154629.1"/>
</dbReference>
<reference evidence="4" key="1">
    <citation type="submission" date="2017-02" db="EMBL/GenBank/DDBJ databases">
        <authorList>
            <person name="Varghese N."/>
            <person name="Submissions S."/>
        </authorList>
    </citation>
    <scope>NUCLEOTIDE SEQUENCE [LARGE SCALE GENOMIC DNA]</scope>
    <source>
        <strain evidence="4">ATCC 35199</strain>
    </source>
</reference>
<feature type="coiled-coil region" evidence="2">
    <location>
        <begin position="39"/>
        <end position="76"/>
    </location>
</feature>
<evidence type="ECO:0000313" key="3">
    <source>
        <dbReference type="EMBL" id="SKB28996.1"/>
    </source>
</evidence>
<dbReference type="AlphaFoldDB" id="A0A1T5A227"/>
<dbReference type="Pfam" id="PF05949">
    <property type="entry name" value="DUF881"/>
    <property type="match status" value="1"/>
</dbReference>
<dbReference type="EMBL" id="FUYN01000001">
    <property type="protein sequence ID" value="SKB28996.1"/>
    <property type="molecule type" value="Genomic_DNA"/>
</dbReference>
<keyword evidence="2" id="KW-0175">Coiled coil</keyword>
<comment type="similarity">
    <text evidence="1">Belongs to the UPF0749 family.</text>
</comment>
<accession>A0A1T5A227</accession>
<dbReference type="PANTHER" id="PTHR37313">
    <property type="entry name" value="UPF0749 PROTEIN RV1825"/>
    <property type="match status" value="1"/>
</dbReference>
<keyword evidence="4" id="KW-1185">Reference proteome</keyword>
<dbReference type="PANTHER" id="PTHR37313:SF2">
    <property type="entry name" value="UPF0749 PROTEIN YLXX"/>
    <property type="match status" value="1"/>
</dbReference>
<gene>
    <name evidence="3" type="ORF">SAMN02745120_0673</name>
</gene>
<dbReference type="Proteomes" id="UP000243406">
    <property type="component" value="Unassembled WGS sequence"/>
</dbReference>
<sequence>MKKEKLIFLIFSFIIGITIALQLKSIDDLTGGVASSQKSRQLQSELKSLRDKKLGLEQELQALELKAKELKDSELQEDYMEQELRKEIDKFELMLGQKEAIGPGIVIKFQSSDQESQQTALLTYNYELLLSVINKLNASGAEGIAINEERYVNTTFFQLVGDKLYVNGNPIFEPYEIRAVGNPDTMESALNLRYGVLWEIRKHYNINASIEKKPELKLPRFTKNVEFKYSMPVEN</sequence>